<gene>
    <name evidence="5" type="primary">LOC103118052</name>
</gene>
<dbReference type="InterPro" id="IPR032466">
    <property type="entry name" value="Metal_Hydrolase"/>
</dbReference>
<dbReference type="PANTHER" id="PTHR46363:SF1">
    <property type="entry name" value="DEOXYRIBONUCLEASE TATDN2-RELATED"/>
    <property type="match status" value="1"/>
</dbReference>
<dbReference type="GeneID" id="103118052"/>
<feature type="compositionally biased region" description="Polar residues" evidence="3">
    <location>
        <begin position="301"/>
        <end position="314"/>
    </location>
</feature>
<evidence type="ECO:0000313" key="5">
    <source>
        <dbReference type="RefSeq" id="XP_060039396.1"/>
    </source>
</evidence>
<keyword evidence="4" id="KW-1185">Reference proteome</keyword>
<reference evidence="5" key="1">
    <citation type="submission" date="2025-08" db="UniProtKB">
        <authorList>
            <consortium name="RefSeq"/>
        </authorList>
    </citation>
    <scope>IDENTIFICATION</scope>
</reference>
<dbReference type="SUPFAM" id="SSF51556">
    <property type="entry name" value="Metallo-dependent hydrolases"/>
    <property type="match status" value="1"/>
</dbReference>
<organism evidence="4 5">
    <name type="scientific">Erinaceus europaeus</name>
    <name type="common">Western European hedgehog</name>
    <dbReference type="NCBI Taxonomy" id="9365"/>
    <lineage>
        <taxon>Eukaryota</taxon>
        <taxon>Metazoa</taxon>
        <taxon>Chordata</taxon>
        <taxon>Craniata</taxon>
        <taxon>Vertebrata</taxon>
        <taxon>Euteleostomi</taxon>
        <taxon>Mammalia</taxon>
        <taxon>Eutheria</taxon>
        <taxon>Laurasiatheria</taxon>
        <taxon>Eulipotyphla</taxon>
        <taxon>Erinaceidae</taxon>
        <taxon>Erinaceinae</taxon>
        <taxon>Erinaceus</taxon>
    </lineage>
</organism>
<name>A0ABM3WS51_ERIEU</name>
<dbReference type="CDD" id="cd01310">
    <property type="entry name" value="TatD_DNAse"/>
    <property type="match status" value="1"/>
</dbReference>
<dbReference type="Gene3D" id="3.20.20.140">
    <property type="entry name" value="Metal-dependent hydrolases"/>
    <property type="match status" value="1"/>
</dbReference>
<accession>A0ABM3WS51</accession>
<feature type="compositionally biased region" description="Basic and acidic residues" evidence="3">
    <location>
        <begin position="129"/>
        <end position="143"/>
    </location>
</feature>
<protein>
    <submittedName>
        <fullName evidence="5">Deoxyribonuclease TATDN2</fullName>
    </submittedName>
</protein>
<feature type="region of interest" description="Disordered" evidence="3">
    <location>
        <begin position="291"/>
        <end position="314"/>
    </location>
</feature>
<keyword evidence="2" id="KW-0378">Hydrolase</keyword>
<evidence type="ECO:0000313" key="4">
    <source>
        <dbReference type="Proteomes" id="UP001652624"/>
    </source>
</evidence>
<evidence type="ECO:0000256" key="1">
    <source>
        <dbReference type="ARBA" id="ARBA00009275"/>
    </source>
</evidence>
<feature type="region of interest" description="Disordered" evidence="3">
    <location>
        <begin position="81"/>
        <end position="114"/>
    </location>
</feature>
<sequence length="620" mass="69672">MASPEKAYNFTFNLKQSFGNLTNAELAEKTEGQNYETEELHKDQIRRDKCPDEYFSVTYSKVLKGIQTKLVPKGKEEVVTSAKLRTSEHPNPEDKPPKATTLYAPQNNKASAPQVKATKEMLAINIGDVSDRSASKDPEEKPSQRPVSDQRAINFGKISPDPKSLNNYGYNTEIQMEREKDVAVVCPSSGNGWSDKGEISRVIISPGDSFSMSLSKAARPSSLTTGLTGNWPHLSSSPCYGHASYSANNDKPSHGSSLGYNSSGNTSQAGKNNLNFLSDYFSSSTLHSSSQSRDIKVSEGGRSQNSYASCLSRSSRAEVKERTFHKETPSHPWAARAPSSLPRHQWEQGLKDGFIDTHCHLDMLYSKLSFKGTFTTFRKIYSHSFPKEFQGCISDFCDPRTLTDGFWEELLKEDLVWGAFGCHPHFARYYHEREERNLLQALRHPKAIAFGEMGLDYSSKCTTPISKQHKVFERQLQLAVSLKKPLVIHCRDADEDLFGIMKKYVPSDYKIHRHCFTGSYPVIEPFLKYFPNMSVGFTALLTYSSAWKARNAVEKIPLERIIVETDAPYFLPRAVPKSLCQYAHPGLALHTVQEIAIIKDQPLLHTLATLRENTTHLYNL</sequence>
<comment type="similarity">
    <text evidence="1">Belongs to the metallo-dependent hydrolases superfamily. TatD-type hydrolase family.</text>
</comment>
<dbReference type="Pfam" id="PF01026">
    <property type="entry name" value="TatD_DNase"/>
    <property type="match status" value="1"/>
</dbReference>
<dbReference type="RefSeq" id="XP_060039396.1">
    <property type="nucleotide sequence ID" value="XM_060183413.1"/>
</dbReference>
<feature type="region of interest" description="Disordered" evidence="3">
    <location>
        <begin position="321"/>
        <end position="340"/>
    </location>
</feature>
<evidence type="ECO:0000256" key="2">
    <source>
        <dbReference type="ARBA" id="ARBA00022801"/>
    </source>
</evidence>
<dbReference type="PROSITE" id="PS01137">
    <property type="entry name" value="TATD_1"/>
    <property type="match status" value="1"/>
</dbReference>
<feature type="compositionally biased region" description="Basic and acidic residues" evidence="3">
    <location>
        <begin position="85"/>
        <end position="97"/>
    </location>
</feature>
<proteinExistence type="inferred from homology"/>
<feature type="region of interest" description="Disordered" evidence="3">
    <location>
        <begin position="127"/>
        <end position="166"/>
    </location>
</feature>
<dbReference type="InterPro" id="IPR001130">
    <property type="entry name" value="TatD-like"/>
</dbReference>
<dbReference type="PANTHER" id="PTHR46363">
    <property type="entry name" value="DEOXYRIBONUCLEASE TATDN2-RELATED"/>
    <property type="match status" value="1"/>
</dbReference>
<dbReference type="PROSITE" id="PS01090">
    <property type="entry name" value="TATD_2"/>
    <property type="match status" value="1"/>
</dbReference>
<evidence type="ECO:0000256" key="3">
    <source>
        <dbReference type="SAM" id="MobiDB-lite"/>
    </source>
</evidence>
<dbReference type="InterPro" id="IPR018228">
    <property type="entry name" value="DNase_TatD-rel_CS"/>
</dbReference>
<dbReference type="Proteomes" id="UP001652624">
    <property type="component" value="Chromosome X"/>
</dbReference>
<dbReference type="PROSITE" id="PS01091">
    <property type="entry name" value="TATD_3"/>
    <property type="match status" value="1"/>
</dbReference>